<dbReference type="SUPFAM" id="SSF101960">
    <property type="entry name" value="Stabilizer of iron transporter SufD"/>
    <property type="match status" value="1"/>
</dbReference>
<protein>
    <submittedName>
        <fullName evidence="3">SufD family Fe-S cluster assembly protein</fullName>
    </submittedName>
</protein>
<evidence type="ECO:0000259" key="2">
    <source>
        <dbReference type="Pfam" id="PF01458"/>
    </source>
</evidence>
<dbReference type="PANTHER" id="PTHR30508">
    <property type="entry name" value="FES CLUSTER ASSEMBLY PROTEIN SUF"/>
    <property type="match status" value="1"/>
</dbReference>
<comment type="similarity">
    <text evidence="1">Belongs to the iron-sulfur cluster assembly SufBD family.</text>
</comment>
<dbReference type="AlphaFoldDB" id="A0AAX3BFP6"/>
<proteinExistence type="inferred from homology"/>
<dbReference type="Proteomes" id="UP001056539">
    <property type="component" value="Chromosome"/>
</dbReference>
<gene>
    <name evidence="3" type="ORF">KDW03_03905</name>
</gene>
<evidence type="ECO:0000313" key="4">
    <source>
        <dbReference type="Proteomes" id="UP001056539"/>
    </source>
</evidence>
<feature type="domain" description="SUF system FeS cluster assembly SufBD core" evidence="2">
    <location>
        <begin position="104"/>
        <end position="334"/>
    </location>
</feature>
<dbReference type="RefSeq" id="WP_271436088.1">
    <property type="nucleotide sequence ID" value="NZ_CP073355.1"/>
</dbReference>
<evidence type="ECO:0000256" key="1">
    <source>
        <dbReference type="ARBA" id="ARBA00043967"/>
    </source>
</evidence>
<reference evidence="3" key="2">
    <citation type="submission" date="2022-06" db="EMBL/GenBank/DDBJ databases">
        <title>Thermospira aquatica gen. nov., sp. nov.</title>
        <authorList>
            <person name="Ben Ali Gam Z."/>
            <person name="Labat M."/>
        </authorList>
    </citation>
    <scope>NUCLEOTIDE SEQUENCE</scope>
    <source>
        <strain evidence="3">F1F22</strain>
    </source>
</reference>
<dbReference type="InterPro" id="IPR000825">
    <property type="entry name" value="SUF_FeS_clus_asmbl_SufBD_core"/>
</dbReference>
<sequence length="362" mass="39902">MALEKDLLQDTQKVGYTGDSDVKLAVVNDHVEEFASVEKGITILPMFMAVKEFPWVKEKMWSLIAKNKDEYTQLAANEESLSGYFIHVAKGVKSSKPIQTCLFINMEKFVQTVHNIVVLEEDAEIYLFTGCATAHYVKTASHIGITEIFLSPGSKLNYTMIHEWADNVEVRPRTAISVAENAQFISNYISLKAVKHLQSMPTAYLRGQKASVSFNSLIYAPEGAYYDTGARIVFEAPQTHGEVISRSVTHGGTVIARGDLVAQAEDVKGHVECDSLLLSDGGLIQAIPVLETKVANVSLTHEAAVGKIAQEELLYLMSRGLSESEAKAMIVKGFLDVDTFRLPSHLRPRVDQVLKLLEQGGL</sequence>
<accession>A0AAX3BFP6</accession>
<reference evidence="3" key="1">
    <citation type="submission" date="2021-04" db="EMBL/GenBank/DDBJ databases">
        <authorList>
            <person name="Postec A."/>
        </authorList>
    </citation>
    <scope>NUCLEOTIDE SEQUENCE</scope>
    <source>
        <strain evidence="3">F1F22</strain>
    </source>
</reference>
<dbReference type="PANTHER" id="PTHR30508:SF1">
    <property type="entry name" value="UPF0051 PROTEIN ABCI8, CHLOROPLASTIC-RELATED"/>
    <property type="match status" value="1"/>
</dbReference>
<dbReference type="KEGG" id="taqu:KDW03_03905"/>
<keyword evidence="4" id="KW-1185">Reference proteome</keyword>
<dbReference type="InterPro" id="IPR037284">
    <property type="entry name" value="SUF_FeS_clus_asmbl_SufBD_sf"/>
</dbReference>
<organism evidence="3 4">
    <name type="scientific">Thermospira aquatica</name>
    <dbReference type="NCBI Taxonomy" id="2828656"/>
    <lineage>
        <taxon>Bacteria</taxon>
        <taxon>Pseudomonadati</taxon>
        <taxon>Spirochaetota</taxon>
        <taxon>Spirochaetia</taxon>
        <taxon>Brevinematales</taxon>
        <taxon>Thermospiraceae</taxon>
        <taxon>Thermospira</taxon>
    </lineage>
</organism>
<name>A0AAX3BFP6_9SPIR</name>
<dbReference type="InterPro" id="IPR055346">
    <property type="entry name" value="Fe-S_cluster_assembly_SufBD"/>
</dbReference>
<dbReference type="Pfam" id="PF01458">
    <property type="entry name" value="SUFBD_core"/>
    <property type="match status" value="1"/>
</dbReference>
<dbReference type="GO" id="GO:0016226">
    <property type="term" value="P:iron-sulfur cluster assembly"/>
    <property type="evidence" value="ECO:0007669"/>
    <property type="project" value="InterPro"/>
</dbReference>
<dbReference type="EMBL" id="CP073355">
    <property type="protein sequence ID" value="URA10958.1"/>
    <property type="molecule type" value="Genomic_DNA"/>
</dbReference>
<evidence type="ECO:0000313" key="3">
    <source>
        <dbReference type="EMBL" id="URA10958.1"/>
    </source>
</evidence>